<dbReference type="AlphaFoldDB" id="I3U8G7"/>
<dbReference type="EMBL" id="CP003555">
    <property type="protein sequence ID" value="AFK61305.1"/>
    <property type="molecule type" value="Genomic_DNA"/>
</dbReference>
<evidence type="ECO:0000313" key="2">
    <source>
        <dbReference type="EMBL" id="AFK61305.1"/>
    </source>
</evidence>
<keyword evidence="3" id="KW-1185">Reference proteome</keyword>
<dbReference type="HOGENOM" id="CLU_2598192_0_0_4"/>
<organism evidence="2 3">
    <name type="scientific">Advenella kashmirensis (strain DSM 17095 / LMG 22695 / WT001)</name>
    <name type="common">Tetrathiobacter kashmirensis</name>
    <dbReference type="NCBI Taxonomy" id="1036672"/>
    <lineage>
        <taxon>Bacteria</taxon>
        <taxon>Pseudomonadati</taxon>
        <taxon>Pseudomonadota</taxon>
        <taxon>Betaproteobacteria</taxon>
        <taxon>Burkholderiales</taxon>
        <taxon>Alcaligenaceae</taxon>
    </lineage>
</organism>
<name>I3U8G7_ADVKW</name>
<proteinExistence type="predicted"/>
<dbReference type="Proteomes" id="UP000005267">
    <property type="component" value="Chromosome"/>
</dbReference>
<dbReference type="STRING" id="1036672.TKWG_03600"/>
<dbReference type="KEGG" id="aka:TKWG_03600"/>
<reference evidence="2 3" key="1">
    <citation type="journal article" date="2011" name="J. Bacteriol.">
        <title>Whole-genome shotgun sequencing of the sulfur-oxidizing chemoautotroph Tetrathiobacter kashmirensis.</title>
        <authorList>
            <person name="Ghosh W."/>
            <person name="George A."/>
            <person name="Agarwal A."/>
            <person name="Raj P."/>
            <person name="Alam M."/>
            <person name="Pyne P."/>
            <person name="Das Gupta S.K."/>
        </authorList>
    </citation>
    <scope>NUCLEOTIDE SEQUENCE [LARGE SCALE GENOMIC DNA]</scope>
    <source>
        <strain evidence="2 3">WT001</strain>
    </source>
</reference>
<protein>
    <submittedName>
        <fullName evidence="2">Uncharacterized protein</fullName>
    </submittedName>
</protein>
<evidence type="ECO:0000313" key="3">
    <source>
        <dbReference type="Proteomes" id="UP000005267"/>
    </source>
</evidence>
<feature type="region of interest" description="Disordered" evidence="1">
    <location>
        <begin position="16"/>
        <end position="38"/>
    </location>
</feature>
<gene>
    <name evidence="2" type="ordered locus">TKWG_03600</name>
</gene>
<evidence type="ECO:0000256" key="1">
    <source>
        <dbReference type="SAM" id="MobiDB-lite"/>
    </source>
</evidence>
<accession>I3U8G7</accession>
<reference evidence="3" key="2">
    <citation type="journal article" date="2013" name="PLoS ONE">
        <title>Genome implosion elicits host-confinement in Alcaligenaceae: evidence from the comparative genomics of Tetrathiobacter kashmirensis, a pathogen in the making.</title>
        <authorList>
            <person name="Ghosh W."/>
            <person name="Alam M."/>
            <person name="Roy C."/>
            <person name="Pyne P."/>
            <person name="George A."/>
            <person name="Chakraborty R."/>
            <person name="Majumder S."/>
            <person name="Agarwal A."/>
            <person name="Chakraborty S."/>
            <person name="Majumdar S."/>
            <person name="Gupta S.K."/>
        </authorList>
    </citation>
    <scope>NUCLEOTIDE SEQUENCE [LARGE SCALE GENOMIC DNA]</scope>
    <source>
        <strain evidence="3">WT001</strain>
    </source>
</reference>
<sequence length="79" mass="8432">MDKFQASVKMHIAAGCNRKRRPASGAAAASGHRPTPVAVTDEAAGEIGGHRRGAVFVMQAFYNRRCSYPVCLLLLLSTS</sequence>